<feature type="region of interest" description="Disordered" evidence="1">
    <location>
        <begin position="93"/>
        <end position="174"/>
    </location>
</feature>
<feature type="compositionally biased region" description="Low complexity" evidence="1">
    <location>
        <begin position="1"/>
        <end position="14"/>
    </location>
</feature>
<sequence length="446" mass="47421">MDSGNSGSMQSSSGGDDDYDSRAESISAFLNNPPFTAGSNPQPPQHGHQFHMLDPLSNYFDPSPNSFQRSPSLSNPNPLLNLDMAWSKPGRSADLGALMPSSSNQGFGSGQLGGQSKGGAFPTAQQNLSQESCSRGLVSVSGMNNDQGHSNTTNNNTVRNPKKRSRASRRAPTTVLTTDTTNFRAMVQEFTGIPAPPFASSPFPRARLDLFASPSSSLRSPHFDPPFPPYLLRPFPHKLHSPSPFLSSSSAPMPSFPTTSSMVDPLPSNPANNSPATSINYQLSSDLGLLKQQPPLNVNNMHTPILNFQSILQPPPKFPTQNSSSILAHKSQGSLEIPPSADSHLKMGVLDELGLTHTHANANVVGGLHRSMVPPSSDGAMTGRSNNMNNVVGGASYSNTERVTNGIVNYLASSSDNFHGDKGPECVAAVPRSEGMLESWINCSSD</sequence>
<proteinExistence type="predicted"/>
<feature type="compositionally biased region" description="Low complexity" evidence="1">
    <location>
        <begin position="243"/>
        <end position="262"/>
    </location>
</feature>
<feature type="region of interest" description="Disordered" evidence="1">
    <location>
        <begin position="243"/>
        <end position="279"/>
    </location>
</feature>
<reference evidence="3" key="1">
    <citation type="submission" date="2023-10" db="EMBL/GenBank/DDBJ databases">
        <title>Chromosome-level genome of the transformable northern wattle, Acacia crassicarpa.</title>
        <authorList>
            <person name="Massaro I."/>
            <person name="Sinha N.R."/>
            <person name="Poethig S."/>
            <person name="Leichty A.R."/>
        </authorList>
    </citation>
    <scope>NUCLEOTIDE SEQUENCE</scope>
    <source>
        <strain evidence="3">Acra3RX</strain>
        <tissue evidence="3">Leaf</tissue>
    </source>
</reference>
<dbReference type="Proteomes" id="UP001293593">
    <property type="component" value="Unassembled WGS sequence"/>
</dbReference>
<gene>
    <name evidence="3" type="ORF">QN277_006383</name>
</gene>
<dbReference type="EMBL" id="JAWXYG010000012">
    <property type="protein sequence ID" value="KAK4256692.1"/>
    <property type="molecule type" value="Genomic_DNA"/>
</dbReference>
<dbReference type="Pfam" id="PF05678">
    <property type="entry name" value="VQ"/>
    <property type="match status" value="1"/>
</dbReference>
<dbReference type="InterPro" id="IPR039609">
    <property type="entry name" value="VQ_15/22"/>
</dbReference>
<feature type="domain" description="VQ" evidence="2">
    <location>
        <begin position="170"/>
        <end position="197"/>
    </location>
</feature>
<evidence type="ECO:0000313" key="4">
    <source>
        <dbReference type="Proteomes" id="UP001293593"/>
    </source>
</evidence>
<feature type="compositionally biased region" description="Polar residues" evidence="1">
    <location>
        <begin position="123"/>
        <end position="133"/>
    </location>
</feature>
<feature type="compositionally biased region" description="Polar residues" evidence="1">
    <location>
        <begin position="141"/>
        <end position="159"/>
    </location>
</feature>
<feature type="compositionally biased region" description="Gly residues" evidence="1">
    <location>
        <begin position="107"/>
        <end position="117"/>
    </location>
</feature>
<keyword evidence="4" id="KW-1185">Reference proteome</keyword>
<evidence type="ECO:0000256" key="1">
    <source>
        <dbReference type="SAM" id="MobiDB-lite"/>
    </source>
</evidence>
<organism evidence="3 4">
    <name type="scientific">Acacia crassicarpa</name>
    <name type="common">northern wattle</name>
    <dbReference type="NCBI Taxonomy" id="499986"/>
    <lineage>
        <taxon>Eukaryota</taxon>
        <taxon>Viridiplantae</taxon>
        <taxon>Streptophyta</taxon>
        <taxon>Embryophyta</taxon>
        <taxon>Tracheophyta</taxon>
        <taxon>Spermatophyta</taxon>
        <taxon>Magnoliopsida</taxon>
        <taxon>eudicotyledons</taxon>
        <taxon>Gunneridae</taxon>
        <taxon>Pentapetalae</taxon>
        <taxon>rosids</taxon>
        <taxon>fabids</taxon>
        <taxon>Fabales</taxon>
        <taxon>Fabaceae</taxon>
        <taxon>Caesalpinioideae</taxon>
        <taxon>mimosoid clade</taxon>
        <taxon>Acacieae</taxon>
        <taxon>Acacia</taxon>
    </lineage>
</organism>
<feature type="compositionally biased region" description="Basic residues" evidence="1">
    <location>
        <begin position="160"/>
        <end position="169"/>
    </location>
</feature>
<comment type="caution">
    <text evidence="3">The sequence shown here is derived from an EMBL/GenBank/DDBJ whole genome shotgun (WGS) entry which is preliminary data.</text>
</comment>
<accession>A0AAE1ISM6</accession>
<evidence type="ECO:0000259" key="2">
    <source>
        <dbReference type="Pfam" id="PF05678"/>
    </source>
</evidence>
<dbReference type="InterPro" id="IPR008889">
    <property type="entry name" value="VQ"/>
</dbReference>
<dbReference type="PANTHER" id="PTHR33179">
    <property type="entry name" value="VQ MOTIF-CONTAINING PROTEIN"/>
    <property type="match status" value="1"/>
</dbReference>
<protein>
    <recommendedName>
        <fullName evidence="2">VQ domain-containing protein</fullName>
    </recommendedName>
</protein>
<name>A0AAE1ISM6_9FABA</name>
<dbReference type="PANTHER" id="PTHR33179:SF4">
    <property type="entry name" value="VQ MOTIF-CONTAINING PROTEIN"/>
    <property type="match status" value="1"/>
</dbReference>
<dbReference type="AlphaFoldDB" id="A0AAE1ISM6"/>
<feature type="region of interest" description="Disordered" evidence="1">
    <location>
        <begin position="1"/>
        <end position="78"/>
    </location>
</feature>
<evidence type="ECO:0000313" key="3">
    <source>
        <dbReference type="EMBL" id="KAK4256692.1"/>
    </source>
</evidence>
<feature type="compositionally biased region" description="Polar residues" evidence="1">
    <location>
        <begin position="28"/>
        <end position="40"/>
    </location>
</feature>